<dbReference type="FunCoup" id="A0A402CUH4">
    <property type="interactions" value="291"/>
</dbReference>
<organism evidence="3 4">
    <name type="scientific">Capsulimonas corticalis</name>
    <dbReference type="NCBI Taxonomy" id="2219043"/>
    <lineage>
        <taxon>Bacteria</taxon>
        <taxon>Bacillati</taxon>
        <taxon>Armatimonadota</taxon>
        <taxon>Armatimonadia</taxon>
        <taxon>Capsulimonadales</taxon>
        <taxon>Capsulimonadaceae</taxon>
        <taxon>Capsulimonas</taxon>
    </lineage>
</organism>
<sequence length="252" mass="27690">MLSELKPKNISISSDYAHVCRAVASRIADLVRAKPGAVLGLATGSSPLGVYAELIRMHREEGLDFSRVTSFNLDEYYPMSASSEHSYHAFMEANLFSQINIGRWYVPDGRSRGMQEILLDCRRYEERIADTGGLDLQLLGIGRTGHVGFNEPGSPRDSRTRLVTLHEVTRVDAAPGFGGLDQVPHQAVSMGIATIMDAREIVMMASGAGKAEIVRRALEGEETEQVPATLIRRHANARFYFDTDAARLLSAP</sequence>
<dbReference type="RefSeq" id="WP_165864133.1">
    <property type="nucleotide sequence ID" value="NZ_AP025739.1"/>
</dbReference>
<dbReference type="KEGG" id="ccot:CCAX7_10540"/>
<reference evidence="3 4" key="1">
    <citation type="journal article" date="2019" name="Int. J. Syst. Evol. Microbiol.">
        <title>Capsulimonas corticalis gen. nov., sp. nov., an aerobic capsulated bacterium, of a novel bacterial order, Capsulimonadales ord. nov., of the class Armatimonadia of the phylum Armatimonadetes.</title>
        <authorList>
            <person name="Li J."/>
            <person name="Kudo C."/>
            <person name="Tonouchi A."/>
        </authorList>
    </citation>
    <scope>NUCLEOTIDE SEQUENCE [LARGE SCALE GENOMIC DNA]</scope>
    <source>
        <strain evidence="3 4">AX-7</strain>
    </source>
</reference>
<name>A0A402CUH4_9BACT</name>
<dbReference type="GO" id="GO:0006044">
    <property type="term" value="P:N-acetylglucosamine metabolic process"/>
    <property type="evidence" value="ECO:0007669"/>
    <property type="project" value="InterPro"/>
</dbReference>
<evidence type="ECO:0000259" key="2">
    <source>
        <dbReference type="Pfam" id="PF01182"/>
    </source>
</evidence>
<dbReference type="InterPro" id="IPR004547">
    <property type="entry name" value="Glucosamine6P_isomerase"/>
</dbReference>
<keyword evidence="1" id="KW-0119">Carbohydrate metabolism</keyword>
<dbReference type="PANTHER" id="PTHR42892:SF1">
    <property type="entry name" value="GLUCOSAMINE-6-PHOSPHATE ISOMERASE"/>
    <property type="match status" value="1"/>
</dbReference>
<evidence type="ECO:0000313" key="4">
    <source>
        <dbReference type="Proteomes" id="UP000287394"/>
    </source>
</evidence>
<feature type="domain" description="Glucosamine/galactosamine-6-phosphate isomerase" evidence="2">
    <location>
        <begin position="17"/>
        <end position="234"/>
    </location>
</feature>
<dbReference type="CDD" id="cd01399">
    <property type="entry name" value="GlcN6P_deaminase"/>
    <property type="match status" value="1"/>
</dbReference>
<dbReference type="InterPro" id="IPR052960">
    <property type="entry name" value="GlcN6P_deaminase-like"/>
</dbReference>
<dbReference type="GO" id="GO:0004342">
    <property type="term" value="F:glucosamine-6-phosphate deaminase activity"/>
    <property type="evidence" value="ECO:0007669"/>
    <property type="project" value="InterPro"/>
</dbReference>
<dbReference type="GO" id="GO:0005975">
    <property type="term" value="P:carbohydrate metabolic process"/>
    <property type="evidence" value="ECO:0007669"/>
    <property type="project" value="InterPro"/>
</dbReference>
<proteinExistence type="predicted"/>
<dbReference type="Pfam" id="PF01182">
    <property type="entry name" value="Glucosamine_iso"/>
    <property type="match status" value="1"/>
</dbReference>
<dbReference type="EMBL" id="AP025739">
    <property type="protein sequence ID" value="BDI29003.1"/>
    <property type="molecule type" value="Genomic_DNA"/>
</dbReference>
<gene>
    <name evidence="3" type="ORF">CCAX7_10540</name>
</gene>
<dbReference type="Proteomes" id="UP000287394">
    <property type="component" value="Chromosome"/>
</dbReference>
<dbReference type="PANTHER" id="PTHR42892">
    <property type="entry name" value="GLUCOSAMINE-6-PHOSPHATE DEAMINASE-LIKE PROTEIN BT_0258-RELATED"/>
    <property type="match status" value="1"/>
</dbReference>
<dbReference type="InterPro" id="IPR037171">
    <property type="entry name" value="NagB/RpiA_transferase-like"/>
</dbReference>
<dbReference type="InterPro" id="IPR006148">
    <property type="entry name" value="Glc/Gal-6P_isomerase"/>
</dbReference>
<evidence type="ECO:0000256" key="1">
    <source>
        <dbReference type="ARBA" id="ARBA00023277"/>
    </source>
</evidence>
<dbReference type="SUPFAM" id="SSF100950">
    <property type="entry name" value="NagB/RpiA/CoA transferase-like"/>
    <property type="match status" value="1"/>
</dbReference>
<evidence type="ECO:0000313" key="3">
    <source>
        <dbReference type="EMBL" id="BDI29003.1"/>
    </source>
</evidence>
<protein>
    <recommendedName>
        <fullName evidence="2">Glucosamine/galactosamine-6-phosphate isomerase domain-containing protein</fullName>
    </recommendedName>
</protein>
<dbReference type="AlphaFoldDB" id="A0A402CUH4"/>
<keyword evidence="4" id="KW-1185">Reference proteome</keyword>
<dbReference type="Gene3D" id="3.40.50.1360">
    <property type="match status" value="1"/>
</dbReference>
<accession>A0A402CUH4</accession>